<dbReference type="PANTHER" id="PTHR15009:SF4">
    <property type="entry name" value="MUELLERIAN-INHIBITING FACTOR"/>
    <property type="match status" value="1"/>
</dbReference>
<dbReference type="SUPFAM" id="SSF57501">
    <property type="entry name" value="Cystine-knot cytokines"/>
    <property type="match status" value="1"/>
</dbReference>
<proteinExistence type="inferred from homology"/>
<keyword evidence="8" id="KW-1185">Reference proteome</keyword>
<dbReference type="PROSITE" id="PS51362">
    <property type="entry name" value="TGF_BETA_2"/>
    <property type="match status" value="1"/>
</dbReference>
<dbReference type="AlphaFoldDB" id="A0A3B4TMR7"/>
<dbReference type="Gene3D" id="2.10.90.10">
    <property type="entry name" value="Cystine-knot cytokines"/>
    <property type="match status" value="1"/>
</dbReference>
<dbReference type="InterPro" id="IPR029034">
    <property type="entry name" value="Cystine-knot_cytokine"/>
</dbReference>
<evidence type="ECO:0000256" key="3">
    <source>
        <dbReference type="ARBA" id="ARBA00022729"/>
    </source>
</evidence>
<dbReference type="InterPro" id="IPR001839">
    <property type="entry name" value="TGF-b_C"/>
</dbReference>
<comment type="similarity">
    <text evidence="5">Belongs to the TGF-beta family.</text>
</comment>
<dbReference type="GO" id="GO:1905939">
    <property type="term" value="P:regulation of gonad development"/>
    <property type="evidence" value="ECO:0007669"/>
    <property type="project" value="Ensembl"/>
</dbReference>
<reference evidence="7" key="1">
    <citation type="submission" date="2025-08" db="UniProtKB">
        <authorList>
            <consortium name="Ensembl"/>
        </authorList>
    </citation>
    <scope>IDENTIFICATION</scope>
</reference>
<keyword evidence="5" id="KW-0339">Growth factor</keyword>
<dbReference type="GO" id="GO:2000354">
    <property type="term" value="P:regulation of ovarian follicle development"/>
    <property type="evidence" value="ECO:0007669"/>
    <property type="project" value="Ensembl"/>
</dbReference>
<dbReference type="Pfam" id="PF04709">
    <property type="entry name" value="AMH_N"/>
    <property type="match status" value="1"/>
</dbReference>
<dbReference type="Proteomes" id="UP000261420">
    <property type="component" value="Unplaced"/>
</dbReference>
<dbReference type="GO" id="GO:0048240">
    <property type="term" value="P:sperm capacitation"/>
    <property type="evidence" value="ECO:0007669"/>
    <property type="project" value="Ensembl"/>
</dbReference>
<dbReference type="GO" id="GO:0008083">
    <property type="term" value="F:growth factor activity"/>
    <property type="evidence" value="ECO:0007669"/>
    <property type="project" value="UniProtKB-KW"/>
</dbReference>
<reference evidence="7" key="2">
    <citation type="submission" date="2025-09" db="UniProtKB">
        <authorList>
            <consortium name="Ensembl"/>
        </authorList>
    </citation>
    <scope>IDENTIFICATION</scope>
</reference>
<evidence type="ECO:0000256" key="5">
    <source>
        <dbReference type="RuleBase" id="RU000354"/>
    </source>
</evidence>
<name>A0A3B4TMR7_SERDU</name>
<evidence type="ECO:0000313" key="7">
    <source>
        <dbReference type="Ensembl" id="ENSSDUP00000007551.1"/>
    </source>
</evidence>
<protein>
    <submittedName>
        <fullName evidence="7">Anti-Mullerian hormone</fullName>
    </submittedName>
</protein>
<dbReference type="GO" id="GO:0046546">
    <property type="term" value="P:development of primary male sexual characteristics"/>
    <property type="evidence" value="ECO:0007669"/>
    <property type="project" value="Ensembl"/>
</dbReference>
<organism evidence="7 8">
    <name type="scientific">Seriola dumerili</name>
    <name type="common">Greater amberjack</name>
    <name type="synonym">Caranx dumerili</name>
    <dbReference type="NCBI Taxonomy" id="41447"/>
    <lineage>
        <taxon>Eukaryota</taxon>
        <taxon>Metazoa</taxon>
        <taxon>Chordata</taxon>
        <taxon>Craniata</taxon>
        <taxon>Vertebrata</taxon>
        <taxon>Euteleostomi</taxon>
        <taxon>Actinopterygii</taxon>
        <taxon>Neopterygii</taxon>
        <taxon>Teleostei</taxon>
        <taxon>Neoteleostei</taxon>
        <taxon>Acanthomorphata</taxon>
        <taxon>Carangaria</taxon>
        <taxon>Carangiformes</taxon>
        <taxon>Carangidae</taxon>
        <taxon>Seriola</taxon>
    </lineage>
</organism>
<evidence type="ECO:0000256" key="2">
    <source>
        <dbReference type="ARBA" id="ARBA00022525"/>
    </source>
</evidence>
<keyword evidence="3" id="KW-0732">Signal</keyword>
<feature type="domain" description="TGF-beta family profile" evidence="6">
    <location>
        <begin position="414"/>
        <end position="524"/>
    </location>
</feature>
<dbReference type="GO" id="GO:2000835">
    <property type="term" value="P:negative regulation of androgen secretion"/>
    <property type="evidence" value="ECO:0007669"/>
    <property type="project" value="Ensembl"/>
</dbReference>
<dbReference type="Ensembl" id="ENSSDUT00000007687.1">
    <property type="protein sequence ID" value="ENSSDUP00000007551.1"/>
    <property type="gene ID" value="ENSSDUG00000005520.1"/>
</dbReference>
<dbReference type="InterPro" id="IPR021203">
    <property type="entry name" value="Muellerian-inhibiting_factor"/>
</dbReference>
<dbReference type="Pfam" id="PF00019">
    <property type="entry name" value="TGF_beta"/>
    <property type="match status" value="1"/>
</dbReference>
<accession>A0A3B4TMR7</accession>
<dbReference type="OMA" id="ALMLCWT"/>
<evidence type="ECO:0000313" key="8">
    <source>
        <dbReference type="Proteomes" id="UP000261420"/>
    </source>
</evidence>
<evidence type="ECO:0000259" key="6">
    <source>
        <dbReference type="PROSITE" id="PS51362"/>
    </source>
</evidence>
<dbReference type="SMART" id="SM00204">
    <property type="entry name" value="TGFB"/>
    <property type="match status" value="1"/>
</dbReference>
<dbReference type="GO" id="GO:0008406">
    <property type="term" value="P:gonad development"/>
    <property type="evidence" value="ECO:0007669"/>
    <property type="project" value="Ensembl"/>
</dbReference>
<dbReference type="GeneTree" id="ENSGT00390000006337"/>
<dbReference type="SMR" id="A0A3B4TMR7"/>
<dbReference type="STRING" id="41447.ENSSDUP00000007551"/>
<dbReference type="PANTHER" id="PTHR15009">
    <property type="entry name" value="MUELLERIAN-INHIBITING FACTOR"/>
    <property type="match status" value="1"/>
</dbReference>
<sequence>SIIYDVFISLVNALCCGVLILCWPRHASYGHLDIYTHMDISASMVSHHAPHNAPCFVDDVFAVLREGVGNDGELTNASLTLFGICTVSDNSAGSVLLKLSNETSRNQRNGLEVLHPTGVLVAEEDNRETLKLTFDLPPSPLLKQSPVLLLAFESPFKGGDLDVTFTSQSLQPNKQSACISGETQYILLTGKASEGTVHQQWRISVETNSPVMKKSLKDLLIGEKTGCKISITLLLLFSGGTRPDTRQTHVSGSSLASSQTFSFLCELKRFLGDVLPQHHPESPPFQLESLPSMPPLSLGLSSSETLLAGLINSSFLTVFSFARWGSISQVHPGQLAMSPALVEEVRQRLGQIGMQIMEVIREKEVGHRATERLERLQEFSALPTMEQAAGDSQYCAFLLLKALQTVAREYELQRGLRATRADTNNPVRGSVCSVRSLTVNLERRLVGPSAANIKNCHGSCAFPLTNANDHVVLLHFHIESGNMNERAPCCVPVAYEPLEVVGLNEHGTYLSMIPDMVAKECGCR</sequence>
<comment type="subcellular location">
    <subcellularLocation>
        <location evidence="1">Secreted</location>
    </subcellularLocation>
</comment>
<evidence type="ECO:0000256" key="4">
    <source>
        <dbReference type="ARBA" id="ARBA00022782"/>
    </source>
</evidence>
<dbReference type="GO" id="GO:0005576">
    <property type="term" value="C:extracellular region"/>
    <property type="evidence" value="ECO:0007669"/>
    <property type="project" value="UniProtKB-SubCell"/>
</dbReference>
<keyword evidence="4" id="KW-0221">Differentiation</keyword>
<keyword evidence="2" id="KW-0964">Secreted</keyword>
<evidence type="ECO:0000256" key="1">
    <source>
        <dbReference type="ARBA" id="ARBA00004613"/>
    </source>
</evidence>
<dbReference type="InterPro" id="IPR006799">
    <property type="entry name" value="AMH_N"/>
</dbReference>